<evidence type="ECO:0000313" key="4">
    <source>
        <dbReference type="Proteomes" id="UP000800035"/>
    </source>
</evidence>
<evidence type="ECO:0000256" key="2">
    <source>
        <dbReference type="SAM" id="MobiDB-lite"/>
    </source>
</evidence>
<gene>
    <name evidence="3" type="ORF">CC80DRAFT_148225</name>
</gene>
<dbReference type="GO" id="GO:0030674">
    <property type="term" value="F:protein-macromolecule adaptor activity"/>
    <property type="evidence" value="ECO:0007669"/>
    <property type="project" value="TreeGrafter"/>
</dbReference>
<name>A0A6A5TL41_9PLEO</name>
<dbReference type="EMBL" id="ML977004">
    <property type="protein sequence ID" value="KAF1953401.1"/>
    <property type="molecule type" value="Genomic_DNA"/>
</dbReference>
<accession>A0A6A5TL41</accession>
<keyword evidence="1" id="KW-0175">Coiled coil</keyword>
<organism evidence="3 4">
    <name type="scientific">Byssothecium circinans</name>
    <dbReference type="NCBI Taxonomy" id="147558"/>
    <lineage>
        <taxon>Eukaryota</taxon>
        <taxon>Fungi</taxon>
        <taxon>Dikarya</taxon>
        <taxon>Ascomycota</taxon>
        <taxon>Pezizomycotina</taxon>
        <taxon>Dothideomycetes</taxon>
        <taxon>Pleosporomycetidae</taxon>
        <taxon>Pleosporales</taxon>
        <taxon>Massarineae</taxon>
        <taxon>Massarinaceae</taxon>
        <taxon>Byssothecium</taxon>
    </lineage>
</organism>
<proteinExistence type="predicted"/>
<dbReference type="AlphaFoldDB" id="A0A6A5TL41"/>
<evidence type="ECO:0000313" key="3">
    <source>
        <dbReference type="EMBL" id="KAF1953401.1"/>
    </source>
</evidence>
<feature type="region of interest" description="Disordered" evidence="2">
    <location>
        <begin position="100"/>
        <end position="147"/>
    </location>
</feature>
<reference evidence="3" key="1">
    <citation type="journal article" date="2020" name="Stud. Mycol.">
        <title>101 Dothideomycetes genomes: a test case for predicting lifestyles and emergence of pathogens.</title>
        <authorList>
            <person name="Haridas S."/>
            <person name="Albert R."/>
            <person name="Binder M."/>
            <person name="Bloem J."/>
            <person name="Labutti K."/>
            <person name="Salamov A."/>
            <person name="Andreopoulos B."/>
            <person name="Baker S."/>
            <person name="Barry K."/>
            <person name="Bills G."/>
            <person name="Bluhm B."/>
            <person name="Cannon C."/>
            <person name="Castanera R."/>
            <person name="Culley D."/>
            <person name="Daum C."/>
            <person name="Ezra D."/>
            <person name="Gonzalez J."/>
            <person name="Henrissat B."/>
            <person name="Kuo A."/>
            <person name="Liang C."/>
            <person name="Lipzen A."/>
            <person name="Lutzoni F."/>
            <person name="Magnuson J."/>
            <person name="Mondo S."/>
            <person name="Nolan M."/>
            <person name="Ohm R."/>
            <person name="Pangilinan J."/>
            <person name="Park H.-J."/>
            <person name="Ramirez L."/>
            <person name="Alfaro M."/>
            <person name="Sun H."/>
            <person name="Tritt A."/>
            <person name="Yoshinaga Y."/>
            <person name="Zwiers L.-H."/>
            <person name="Turgeon B."/>
            <person name="Goodwin S."/>
            <person name="Spatafora J."/>
            <person name="Crous P."/>
            <person name="Grigoriev I."/>
        </authorList>
    </citation>
    <scope>NUCLEOTIDE SEQUENCE</scope>
    <source>
        <strain evidence="3">CBS 675.92</strain>
    </source>
</reference>
<dbReference type="PANTHER" id="PTHR40422:SF1">
    <property type="entry name" value="TRANSLATION MACHINERY-ASSOCIATED PROTEIN 17"/>
    <property type="match status" value="1"/>
</dbReference>
<sequence>MSASAAPISPTRFAAALESLSLSSLYAKVSELQNSIAHLEASNAELEEYARKEDDTECYEALVENKEVVERMRERIGLVRKEVVEVRGLPWMPEAEGVEVGERRADGGVEGVPVASNGGSANNGTTQGPVNNGTGADAEGGEEGVFL</sequence>
<dbReference type="PANTHER" id="PTHR40422">
    <property type="entry name" value="TRANSLATION MACHINERY-ASSOCIATED PROTEIN 17"/>
    <property type="match status" value="1"/>
</dbReference>
<dbReference type="GO" id="GO:0070682">
    <property type="term" value="P:proteasome regulatory particle assembly"/>
    <property type="evidence" value="ECO:0007669"/>
    <property type="project" value="InterPro"/>
</dbReference>
<evidence type="ECO:0000256" key="1">
    <source>
        <dbReference type="SAM" id="Coils"/>
    </source>
</evidence>
<feature type="coiled-coil region" evidence="1">
    <location>
        <begin position="22"/>
        <end position="52"/>
    </location>
</feature>
<protein>
    <submittedName>
        <fullName evidence="3">Uncharacterized protein</fullName>
    </submittedName>
</protein>
<feature type="compositionally biased region" description="Polar residues" evidence="2">
    <location>
        <begin position="117"/>
        <end position="134"/>
    </location>
</feature>
<keyword evidence="4" id="KW-1185">Reference proteome</keyword>
<dbReference type="OrthoDB" id="548474at2759"/>
<dbReference type="Proteomes" id="UP000800035">
    <property type="component" value="Unassembled WGS sequence"/>
</dbReference>
<dbReference type="InterPro" id="IPR038966">
    <property type="entry name" value="TMA17"/>
</dbReference>